<comment type="caution">
    <text evidence="2">The sequence shown here is derived from an EMBL/GenBank/DDBJ whole genome shotgun (WGS) entry which is preliminary data.</text>
</comment>
<sequence length="172" mass="19678">MQLFSTAPSFDDPIGLLMACHNRILGHCETLERLPGHLSAHGSDDEVRQAIRRILRYFHTAARLHHADEEENLFPLLLAHVDFPFHMRAPLRDLALQHRELEAAWEDLAKDLEDVSMGHRRTLSPERFISMHRAHIALENDEIFPIAARLLSVAILDEIGSAMRMRRSGVKP</sequence>
<reference evidence="2 3" key="1">
    <citation type="journal article" date="2021" name="ISME J.">
        <title>Genomic evolution of the class Acidithiobacillia: deep-branching Proteobacteria living in extreme acidic conditions.</title>
        <authorList>
            <person name="Moya-Beltran A."/>
            <person name="Beard S."/>
            <person name="Rojas-Villalobos C."/>
            <person name="Issotta F."/>
            <person name="Gallardo Y."/>
            <person name="Ulloa R."/>
            <person name="Giaveno A."/>
            <person name="Degli Esposti M."/>
            <person name="Johnson D.B."/>
            <person name="Quatrini R."/>
        </authorList>
    </citation>
    <scope>NUCLEOTIDE SEQUENCE [LARGE SCALE GENOMIC DNA]</scope>
    <source>
        <strain evidence="2 3">RW2</strain>
    </source>
</reference>
<protein>
    <submittedName>
        <fullName evidence="2">Hemerythrin domain-containing protein</fullName>
    </submittedName>
</protein>
<dbReference type="EMBL" id="JAAOMP010000176">
    <property type="protein sequence ID" value="MBU2761799.1"/>
    <property type="molecule type" value="Genomic_DNA"/>
</dbReference>
<proteinExistence type="predicted"/>
<name>A0ABS6A2Z3_9PROT</name>
<dbReference type="InterPro" id="IPR012312">
    <property type="entry name" value="Hemerythrin-like"/>
</dbReference>
<dbReference type="RefSeq" id="WP_215885273.1">
    <property type="nucleotide sequence ID" value="NZ_JAAOMP010000176.1"/>
</dbReference>
<keyword evidence="3" id="KW-1185">Reference proteome</keyword>
<dbReference type="Proteomes" id="UP000755654">
    <property type="component" value="Unassembled WGS sequence"/>
</dbReference>
<dbReference type="Pfam" id="PF01814">
    <property type="entry name" value="Hemerythrin"/>
    <property type="match status" value="1"/>
</dbReference>
<dbReference type="Gene3D" id="1.20.120.520">
    <property type="entry name" value="nmb1532 protein domain like"/>
    <property type="match status" value="1"/>
</dbReference>
<evidence type="ECO:0000313" key="2">
    <source>
        <dbReference type="EMBL" id="MBU2761799.1"/>
    </source>
</evidence>
<evidence type="ECO:0000313" key="3">
    <source>
        <dbReference type="Proteomes" id="UP000755654"/>
    </source>
</evidence>
<feature type="domain" description="Hemerythrin-like" evidence="1">
    <location>
        <begin position="13"/>
        <end position="147"/>
    </location>
</feature>
<evidence type="ECO:0000259" key="1">
    <source>
        <dbReference type="Pfam" id="PF01814"/>
    </source>
</evidence>
<dbReference type="CDD" id="cd12108">
    <property type="entry name" value="Hr-like"/>
    <property type="match status" value="1"/>
</dbReference>
<gene>
    <name evidence="2" type="ORF">HAP95_16860</name>
</gene>
<accession>A0ABS6A2Z3</accession>
<organism evidence="2 3">
    <name type="scientific">Acidithiobacillus sulfurivorans</name>
    <dbReference type="NCBI Taxonomy" id="1958756"/>
    <lineage>
        <taxon>Bacteria</taxon>
        <taxon>Pseudomonadati</taxon>
        <taxon>Pseudomonadota</taxon>
        <taxon>Acidithiobacillia</taxon>
        <taxon>Acidithiobacillales</taxon>
        <taxon>Acidithiobacillaceae</taxon>
        <taxon>Acidithiobacillus</taxon>
    </lineage>
</organism>